<keyword evidence="2" id="KW-1185">Reference proteome</keyword>
<dbReference type="OrthoDB" id="243939at2"/>
<dbReference type="AlphaFoldDB" id="A0A518HSA2"/>
<dbReference type="RefSeq" id="WP_145388019.1">
    <property type="nucleotide sequence ID" value="NZ_CP037423.1"/>
</dbReference>
<dbReference type="EMBL" id="CP037423">
    <property type="protein sequence ID" value="QDV43719.1"/>
    <property type="molecule type" value="Genomic_DNA"/>
</dbReference>
<name>A0A518HSA2_9BACT</name>
<sequence>MNTKHVGLNEFHSSSAYHAGRLMALFQQIQDLDSPDLNSTFSSRYFSAATDCPARVLPTVCDIAMKRLRRLPVRKHRYDLRAALIRTYGQIDRLPSVLTLKGKAEFQLGYFHQCGVVVGRYKNGRYKSSDGTIVKSLGERTIADLLFQNGVKYCYEEPLNVPIKLSDPDGEKKQVEPDFTIERFGFRLLIEYTGLLDDVRYHKNWRWKLKRLTRGLGGKEFRDLVAATGDTYPVSLTKFTLLDVTPDELQSQVQVDQLLEKIQTWISWIDSKNPQ</sequence>
<accession>A0A518HSA2</accession>
<dbReference type="Proteomes" id="UP000319004">
    <property type="component" value="Chromosome"/>
</dbReference>
<organism evidence="1 2">
    <name type="scientific">Stieleria neptunia</name>
    <dbReference type="NCBI Taxonomy" id="2527979"/>
    <lineage>
        <taxon>Bacteria</taxon>
        <taxon>Pseudomonadati</taxon>
        <taxon>Planctomycetota</taxon>
        <taxon>Planctomycetia</taxon>
        <taxon>Pirellulales</taxon>
        <taxon>Pirellulaceae</taxon>
        <taxon>Stieleria</taxon>
    </lineage>
</organism>
<dbReference type="Pfam" id="PF09709">
    <property type="entry name" value="Cas_Csd1"/>
    <property type="match status" value="1"/>
</dbReference>
<reference evidence="1 2" key="1">
    <citation type="submission" date="2019-03" db="EMBL/GenBank/DDBJ databases">
        <title>Deep-cultivation of Planctomycetes and their phenomic and genomic characterization uncovers novel biology.</title>
        <authorList>
            <person name="Wiegand S."/>
            <person name="Jogler M."/>
            <person name="Boedeker C."/>
            <person name="Pinto D."/>
            <person name="Vollmers J."/>
            <person name="Rivas-Marin E."/>
            <person name="Kohn T."/>
            <person name="Peeters S.H."/>
            <person name="Heuer A."/>
            <person name="Rast P."/>
            <person name="Oberbeckmann S."/>
            <person name="Bunk B."/>
            <person name="Jeske O."/>
            <person name="Meyerdierks A."/>
            <person name="Storesund J.E."/>
            <person name="Kallscheuer N."/>
            <person name="Luecker S."/>
            <person name="Lage O.M."/>
            <person name="Pohl T."/>
            <person name="Merkel B.J."/>
            <person name="Hornburger P."/>
            <person name="Mueller R.-W."/>
            <person name="Bruemmer F."/>
            <person name="Labrenz M."/>
            <person name="Spormann A.M."/>
            <person name="Op den Camp H."/>
            <person name="Overmann J."/>
            <person name="Amann R."/>
            <person name="Jetten M.S.M."/>
            <person name="Mascher T."/>
            <person name="Medema M.H."/>
            <person name="Devos D.P."/>
            <person name="Kaster A.-K."/>
            <person name="Ovreas L."/>
            <person name="Rohde M."/>
            <person name="Galperin M.Y."/>
            <person name="Jogler C."/>
        </authorList>
    </citation>
    <scope>NUCLEOTIDE SEQUENCE [LARGE SCALE GENOMIC DNA]</scope>
    <source>
        <strain evidence="1 2">Enr13</strain>
    </source>
</reference>
<proteinExistence type="predicted"/>
<evidence type="ECO:0000313" key="1">
    <source>
        <dbReference type="EMBL" id="QDV43719.1"/>
    </source>
</evidence>
<dbReference type="InterPro" id="IPR010144">
    <property type="entry name" value="CRISPR-assoc_prot_Csd1-typ"/>
</dbReference>
<protein>
    <submittedName>
        <fullName evidence="1">CRISPR-associated protein</fullName>
    </submittedName>
</protein>
<evidence type="ECO:0000313" key="2">
    <source>
        <dbReference type="Proteomes" id="UP000319004"/>
    </source>
</evidence>
<gene>
    <name evidence="1" type="ORF">Enr13x_35760</name>
</gene>
<dbReference type="KEGG" id="snep:Enr13x_35760"/>